<accession>A0A1G2B456</accession>
<proteinExistence type="predicted"/>
<dbReference type="EMBL" id="MHKE01000012">
    <property type="protein sequence ID" value="OGY83981.1"/>
    <property type="molecule type" value="Genomic_DNA"/>
</dbReference>
<evidence type="ECO:0000313" key="2">
    <source>
        <dbReference type="EMBL" id="OGY83981.1"/>
    </source>
</evidence>
<dbReference type="SUPFAM" id="SSF54909">
    <property type="entry name" value="Dimeric alpha+beta barrel"/>
    <property type="match status" value="1"/>
</dbReference>
<comment type="caution">
    <text evidence="2">The sequence shown here is derived from an EMBL/GenBank/DDBJ whole genome shotgun (WGS) entry which is preliminary data.</text>
</comment>
<dbReference type="AlphaFoldDB" id="A0A1G2B456"/>
<name>A0A1G2B456_9BACT</name>
<dbReference type="InterPro" id="IPR011008">
    <property type="entry name" value="Dimeric_a/b-barrel"/>
</dbReference>
<reference evidence="2 3" key="1">
    <citation type="journal article" date="2016" name="Nat. Commun.">
        <title>Thousands of microbial genomes shed light on interconnected biogeochemical processes in an aquifer system.</title>
        <authorList>
            <person name="Anantharaman K."/>
            <person name="Brown C.T."/>
            <person name="Hug L.A."/>
            <person name="Sharon I."/>
            <person name="Castelle C.J."/>
            <person name="Probst A.J."/>
            <person name="Thomas B.C."/>
            <person name="Singh A."/>
            <person name="Wilkins M.J."/>
            <person name="Karaoz U."/>
            <person name="Brodie E.L."/>
            <person name="Williams K.H."/>
            <person name="Hubbard S.S."/>
            <person name="Banfield J.F."/>
        </authorList>
    </citation>
    <scope>NUCLEOTIDE SEQUENCE [LARGE SCALE GENOMIC DNA]</scope>
</reference>
<protein>
    <recommendedName>
        <fullName evidence="1">ABM domain-containing protein</fullName>
    </recommendedName>
</protein>
<sequence>MFITITTSKVTGEQAGQVEDFLKEFLPRMKQQLGVNAIYHYSRPDKGDESTVVIWESPEAVKAYRESDLIKEAVAYEQKLGLQEMTTREGYPVIFSTNKKE</sequence>
<dbReference type="Pfam" id="PF03992">
    <property type="entry name" value="ABM"/>
    <property type="match status" value="1"/>
</dbReference>
<gene>
    <name evidence="2" type="ORF">A2898_01765</name>
</gene>
<organism evidence="2 3">
    <name type="scientific">Candidatus Kerfeldbacteria bacterium RIFCSPLOWO2_01_FULL_48_11</name>
    <dbReference type="NCBI Taxonomy" id="1798543"/>
    <lineage>
        <taxon>Bacteria</taxon>
        <taxon>Candidatus Kerfeldiibacteriota</taxon>
    </lineage>
</organism>
<dbReference type="Gene3D" id="3.30.70.100">
    <property type="match status" value="1"/>
</dbReference>
<evidence type="ECO:0000259" key="1">
    <source>
        <dbReference type="Pfam" id="PF03992"/>
    </source>
</evidence>
<dbReference type="Proteomes" id="UP000179164">
    <property type="component" value="Unassembled WGS sequence"/>
</dbReference>
<dbReference type="InterPro" id="IPR007138">
    <property type="entry name" value="ABM_dom"/>
</dbReference>
<feature type="domain" description="ABM" evidence="1">
    <location>
        <begin position="1"/>
        <end position="75"/>
    </location>
</feature>
<evidence type="ECO:0000313" key="3">
    <source>
        <dbReference type="Proteomes" id="UP000179164"/>
    </source>
</evidence>